<evidence type="ECO:0000313" key="1">
    <source>
        <dbReference type="EMBL" id="AKY03811.1"/>
    </source>
</evidence>
<dbReference type="OrthoDB" id="27746at10239"/>
<dbReference type="Proteomes" id="UP000204170">
    <property type="component" value="Segment"/>
</dbReference>
<keyword evidence="2" id="KW-1185">Reference proteome</keyword>
<accession>A0A0K1Y9N3</accession>
<dbReference type="RefSeq" id="YP_009208334.1">
    <property type="nucleotide sequence ID" value="NC_028904.1"/>
</dbReference>
<organism evidence="1 2">
    <name type="scientific">Streptomyces phage Amela</name>
    <dbReference type="NCBI Taxonomy" id="1673877"/>
    <lineage>
        <taxon>Viruses</taxon>
        <taxon>Duplodnaviria</taxon>
        <taxon>Heunggongvirae</taxon>
        <taxon>Uroviricota</taxon>
        <taxon>Caudoviricetes</taxon>
        <taxon>Arquatrovirinae</taxon>
        <taxon>Camvirus</taxon>
        <taxon>Camvirus amela</taxon>
    </lineage>
</organism>
<gene>
    <name evidence="1" type="ORF">SEA_AMELA_56</name>
</gene>
<evidence type="ECO:0000313" key="2">
    <source>
        <dbReference type="Proteomes" id="UP000204170"/>
    </source>
</evidence>
<protein>
    <submittedName>
        <fullName evidence="1">Uncharacterized protein</fullName>
    </submittedName>
</protein>
<proteinExistence type="predicted"/>
<reference evidence="1 2" key="1">
    <citation type="journal article" date="2016" name="Genome Announc.">
        <title>Genome Sequences of Streptomyces Phages Amela and Verse.</title>
        <authorList>
            <person name="Layton S.R."/>
            <person name="Hemenway R.M."/>
            <person name="Munyoki C.M."/>
            <person name="Barnes E.B."/>
            <person name="Barnett S.E."/>
            <person name="Bond A.M."/>
            <person name="Narvaez J.M."/>
            <person name="Sirisakd C.D."/>
            <person name="Smith B.R."/>
            <person name="Swain J."/>
            <person name="Syed O."/>
            <person name="Bowman C.A."/>
            <person name="Russell D.A."/>
            <person name="Bhuiyan S."/>
            <person name="Donegan-Quick R."/>
            <person name="Benjamin R.C."/>
            <person name="Hughes L.E."/>
        </authorList>
    </citation>
    <scope>NUCLEOTIDE SEQUENCE [LARGE SCALE GENOMIC DNA]</scope>
</reference>
<dbReference type="KEGG" id="vg:26634865"/>
<name>A0A0K1Y9N3_9CAUD</name>
<sequence length="52" mass="6081">MRWTDFEGNRRESAVSFDPTCRDETIADLKSLGMTDIEPYLYDPLNDKEIPQ</sequence>
<dbReference type="GeneID" id="26634865"/>
<dbReference type="EMBL" id="KT186228">
    <property type="protein sequence ID" value="AKY03811.1"/>
    <property type="molecule type" value="Genomic_DNA"/>
</dbReference>